<sequence length="226" mass="26272">MKFALITEGVSEHRIIKHIISKYFKDKEPDINQVQPKLVNNKQNVTGGWDEVLKYCQRQELADIFIENDYLIIQIDTDQSQLNPFNITHTKIDPISGNLTNKTIEELYNDVKAKIESLINVDILKKYNDKIFYAICTHTIECWLLPIYYTNNHKNDIATCIGSLNAQLKKKNIQSLPTTTKNKNSAQSIKIYNTILNNWKKRKEIEDAAIHQYGLNKFLESLRTLD</sequence>
<evidence type="ECO:0000313" key="2">
    <source>
        <dbReference type="Proteomes" id="UP000679008"/>
    </source>
</evidence>
<proteinExistence type="predicted"/>
<keyword evidence="2" id="KW-1185">Reference proteome</keyword>
<protein>
    <recommendedName>
        <fullName evidence="3">Phage tail protein</fullName>
    </recommendedName>
</protein>
<dbReference type="RefSeq" id="WP_210791881.1">
    <property type="nucleotide sequence ID" value="NZ_JAGPXB010000025.1"/>
</dbReference>
<accession>A0ABS5D7P4</accession>
<dbReference type="EMBL" id="JAGPXB010000025">
    <property type="protein sequence ID" value="MBQ0910018.1"/>
    <property type="molecule type" value="Genomic_DNA"/>
</dbReference>
<organism evidence="1 2">
    <name type="scientific">Flavobacterium erciyesense</name>
    <dbReference type="NCBI Taxonomy" id="2825842"/>
    <lineage>
        <taxon>Bacteria</taxon>
        <taxon>Pseudomonadati</taxon>
        <taxon>Bacteroidota</taxon>
        <taxon>Flavobacteriia</taxon>
        <taxon>Flavobacteriales</taxon>
        <taxon>Flavobacteriaceae</taxon>
        <taxon>Flavobacterium</taxon>
    </lineage>
</organism>
<gene>
    <name evidence="1" type="ORF">KBJ98_15000</name>
</gene>
<dbReference type="Proteomes" id="UP000679008">
    <property type="component" value="Unassembled WGS sequence"/>
</dbReference>
<name>A0ABS5D7P4_9FLAO</name>
<evidence type="ECO:0008006" key="3">
    <source>
        <dbReference type="Google" id="ProtNLM"/>
    </source>
</evidence>
<comment type="caution">
    <text evidence="1">The sequence shown here is derived from an EMBL/GenBank/DDBJ whole genome shotgun (WGS) entry which is preliminary data.</text>
</comment>
<reference evidence="1 2" key="1">
    <citation type="submission" date="2021-04" db="EMBL/GenBank/DDBJ databases">
        <title>Description of novel Flavobacterium sp. F-328.</title>
        <authorList>
            <person name="Saticioglu I.B."/>
        </authorList>
    </citation>
    <scope>NUCLEOTIDE SEQUENCE [LARGE SCALE GENOMIC DNA]</scope>
    <source>
        <strain evidence="1 2">F-328</strain>
    </source>
</reference>
<evidence type="ECO:0000313" key="1">
    <source>
        <dbReference type="EMBL" id="MBQ0910018.1"/>
    </source>
</evidence>